<dbReference type="InterPro" id="IPR036922">
    <property type="entry name" value="Rieske_2Fe-2S_sf"/>
</dbReference>
<feature type="domain" description="Rieske-like [2Fe-2S]" evidence="5">
    <location>
        <begin position="98"/>
        <end position="217"/>
    </location>
</feature>
<evidence type="ECO:0000313" key="6">
    <source>
        <dbReference type="EMBL" id="CAK9259325.1"/>
    </source>
</evidence>
<dbReference type="InterPro" id="IPR012748">
    <property type="entry name" value="Rieske-like_NirD"/>
</dbReference>
<keyword evidence="1" id="KW-0560">Oxidoreductase</keyword>
<dbReference type="SUPFAM" id="SSF50022">
    <property type="entry name" value="ISP domain"/>
    <property type="match status" value="1"/>
</dbReference>
<feature type="region of interest" description="Disordered" evidence="4">
    <location>
        <begin position="20"/>
        <end position="91"/>
    </location>
</feature>
<accession>A0ABP0VXT6</accession>
<evidence type="ECO:0000256" key="4">
    <source>
        <dbReference type="SAM" id="MobiDB-lite"/>
    </source>
</evidence>
<dbReference type="PANTHER" id="PTHR21496:SF0">
    <property type="entry name" value="RIESKE DOMAIN-CONTAINING PROTEIN"/>
    <property type="match status" value="1"/>
</dbReference>
<reference evidence="6" key="1">
    <citation type="submission" date="2024-02" db="EMBL/GenBank/DDBJ databases">
        <authorList>
            <consortium name="ELIXIR-Norway"/>
            <consortium name="Elixir Norway"/>
        </authorList>
    </citation>
    <scope>NUCLEOTIDE SEQUENCE</scope>
</reference>
<feature type="compositionally biased region" description="Low complexity" evidence="4">
    <location>
        <begin position="20"/>
        <end position="46"/>
    </location>
</feature>
<evidence type="ECO:0000259" key="5">
    <source>
        <dbReference type="Pfam" id="PF13806"/>
    </source>
</evidence>
<proteinExistence type="predicted"/>
<keyword evidence="2" id="KW-0534">Nitrate assimilation</keyword>
<evidence type="ECO:0000256" key="1">
    <source>
        <dbReference type="ARBA" id="ARBA00023002"/>
    </source>
</evidence>
<gene>
    <name evidence="6" type="ORF">CSSPJE1EN1_LOCUS4803</name>
</gene>
<dbReference type="Gene3D" id="2.102.10.10">
    <property type="entry name" value="Rieske [2Fe-2S] iron-sulphur domain"/>
    <property type="match status" value="1"/>
</dbReference>
<dbReference type="PANTHER" id="PTHR21496">
    <property type="entry name" value="FERREDOXIN-RELATED"/>
    <property type="match status" value="1"/>
</dbReference>
<evidence type="ECO:0000313" key="7">
    <source>
        <dbReference type="Proteomes" id="UP001497444"/>
    </source>
</evidence>
<organism evidence="6 7">
    <name type="scientific">Sphagnum jensenii</name>
    <dbReference type="NCBI Taxonomy" id="128206"/>
    <lineage>
        <taxon>Eukaryota</taxon>
        <taxon>Viridiplantae</taxon>
        <taxon>Streptophyta</taxon>
        <taxon>Embryophyta</taxon>
        <taxon>Bryophyta</taxon>
        <taxon>Sphagnophytina</taxon>
        <taxon>Sphagnopsida</taxon>
        <taxon>Sphagnales</taxon>
        <taxon>Sphagnaceae</taxon>
        <taxon>Sphagnum</taxon>
    </lineage>
</organism>
<keyword evidence="7" id="KW-1185">Reference proteome</keyword>
<dbReference type="Proteomes" id="UP001497444">
    <property type="component" value="Chromosome 12"/>
</dbReference>
<dbReference type="Pfam" id="PF13806">
    <property type="entry name" value="Rieske_2"/>
    <property type="match status" value="1"/>
</dbReference>
<protein>
    <recommendedName>
        <fullName evidence="5">Rieske-like [2Fe-2S] domain-containing protein</fullName>
    </recommendedName>
</protein>
<name>A0ABP0VXT6_9BRYO</name>
<evidence type="ECO:0000256" key="2">
    <source>
        <dbReference type="ARBA" id="ARBA00023063"/>
    </source>
</evidence>
<evidence type="ECO:0000256" key="3">
    <source>
        <dbReference type="ARBA" id="ARBA00034078"/>
    </source>
</evidence>
<sequence>MSMATTSVIRSVSATTIQSCSSSQVGSCSTTRGSSPALHSSASKSSRLGNQRDKGLLVQIRARNVPPKQGRGSNAKKAAAQGIQRRMRGQDSDLDAGWTQVVSSDELTPGKNKAIIHNNAGYILVQRDETIFSIEANCTVCKFPVIEGKISEEEEGNLSIRCPLCHSKFSLKDGAVMEYCPKDGPLSWIVGTLKDKTSPATAKVYPARISKSGRVYVRFIGGF</sequence>
<comment type="cofactor">
    <cofactor evidence="3">
        <name>[2Fe-2S] cluster</name>
        <dbReference type="ChEBI" id="CHEBI:190135"/>
    </cofactor>
</comment>
<dbReference type="EMBL" id="OZ020107">
    <property type="protein sequence ID" value="CAK9259325.1"/>
    <property type="molecule type" value="Genomic_DNA"/>
</dbReference>